<dbReference type="Pfam" id="PF00498">
    <property type="entry name" value="FHA"/>
    <property type="match status" value="1"/>
</dbReference>
<dbReference type="SUPFAM" id="SSF49879">
    <property type="entry name" value="SMAD/FHA domain"/>
    <property type="match status" value="1"/>
</dbReference>
<organism evidence="3 4">
    <name type="scientific">Luteococcus japonicus LSP_Lj1</name>
    <dbReference type="NCBI Taxonomy" id="1255658"/>
    <lineage>
        <taxon>Bacteria</taxon>
        <taxon>Bacillati</taxon>
        <taxon>Actinomycetota</taxon>
        <taxon>Actinomycetes</taxon>
        <taxon>Propionibacteriales</taxon>
        <taxon>Propionibacteriaceae</taxon>
        <taxon>Luteococcus</taxon>
    </lineage>
</organism>
<protein>
    <submittedName>
        <fullName evidence="3">FHA-domain-containing proteins</fullName>
    </submittedName>
</protein>
<dbReference type="InterPro" id="IPR050923">
    <property type="entry name" value="Cell_Proc_Reg/RNA_Proc"/>
</dbReference>
<dbReference type="Gene3D" id="2.60.200.20">
    <property type="match status" value="1"/>
</dbReference>
<dbReference type="PANTHER" id="PTHR23308">
    <property type="entry name" value="NUCLEAR INHIBITOR OF PROTEIN PHOSPHATASE-1"/>
    <property type="match status" value="1"/>
</dbReference>
<gene>
    <name evidence="3" type="ORF">FM114_11370</name>
</gene>
<dbReference type="Pfam" id="PF13248">
    <property type="entry name" value="Zn_ribbon_3"/>
    <property type="match status" value="1"/>
</dbReference>
<dbReference type="PROSITE" id="PS50006">
    <property type="entry name" value="FHA_DOMAIN"/>
    <property type="match status" value="1"/>
</dbReference>
<dbReference type="SMART" id="SM00240">
    <property type="entry name" value="FHA"/>
    <property type="match status" value="1"/>
</dbReference>
<keyword evidence="4" id="KW-1185">Reference proteome</keyword>
<keyword evidence="1" id="KW-0597">Phosphoprotein</keyword>
<dbReference type="InterPro" id="IPR000253">
    <property type="entry name" value="FHA_dom"/>
</dbReference>
<evidence type="ECO:0000256" key="1">
    <source>
        <dbReference type="ARBA" id="ARBA00022553"/>
    </source>
</evidence>
<name>A0A1R4K543_9ACTN</name>
<evidence type="ECO:0000313" key="3">
    <source>
        <dbReference type="EMBL" id="SJN39133.1"/>
    </source>
</evidence>
<reference evidence="3 4" key="1">
    <citation type="submission" date="2017-02" db="EMBL/GenBank/DDBJ databases">
        <authorList>
            <person name="Peterson S.W."/>
        </authorList>
    </citation>
    <scope>NUCLEOTIDE SEQUENCE [LARGE SCALE GENOMIC DNA]</scope>
    <source>
        <strain evidence="3 4">LSP_Lj1</strain>
    </source>
</reference>
<dbReference type="AlphaFoldDB" id="A0A1R4K543"/>
<evidence type="ECO:0000313" key="4">
    <source>
        <dbReference type="Proteomes" id="UP000188342"/>
    </source>
</evidence>
<dbReference type="OrthoDB" id="9815925at2"/>
<proteinExistence type="predicted"/>
<evidence type="ECO:0000259" key="2">
    <source>
        <dbReference type="PROSITE" id="PS50006"/>
    </source>
</evidence>
<sequence>MVECSRCGREVDPQANFCSHCGERIVAVDGQAAEVAGDSTRMIPVVTEVTGTLELGPDDLAAVSALPMEHALLIVERGPGAGARYLLDNDEVTVGRHPDSDIFLDDITVSRHHVKFTKQDQNWFVEDQNSLNGTYVNRTLVDGQAQLRQGDEVQIGKFRMIFFVSEPGLR</sequence>
<dbReference type="InterPro" id="IPR059113">
    <property type="entry name" value="Znf_ribbon"/>
</dbReference>
<accession>A0A1R4K543</accession>
<dbReference type="STRING" id="1255658.FM114_11370"/>
<dbReference type="InterPro" id="IPR008984">
    <property type="entry name" value="SMAD_FHA_dom_sf"/>
</dbReference>
<feature type="domain" description="FHA" evidence="2">
    <location>
        <begin position="92"/>
        <end position="141"/>
    </location>
</feature>
<dbReference type="EMBL" id="FUKQ01000044">
    <property type="protein sequence ID" value="SJN39133.1"/>
    <property type="molecule type" value="Genomic_DNA"/>
</dbReference>
<dbReference type="Proteomes" id="UP000188342">
    <property type="component" value="Unassembled WGS sequence"/>
</dbReference>